<sequence length="448" mass="46616">MTPSLTDLSQALLRAAKSAGADAADVLVVRGTSVGIGVRDGRLEEAERAEGIDLGLRVLMGQRQACVSASDSAPDTMAAMAERAVAMAREAPEDPTIGLADPGQLSDRRDARGLDLADDGEEPDPAALQQAALACEAAARDIPGISQIDQCSAGYSRREMVMAATNGFSGGYTRTGHSLSCVAITGTGTGMERDYFGDMRLHRADLLPPEEIGRTAAERALARAGARQPRTGRFPVLYDERVAASLIGHLLSAINGTAIARGASWLRDGLDTPVLPVGIDLVEDPHRPRISGSRPFDAEGLPTARRALVEGGTLTGWVLDLATGRKLDLPSTANATRSAASPPSPATGNVTLTQGPRSREALMAEMGTGLLVTSLIGATINSTTGDYSRGASGLWVENGQPAFAVNECTIAGNLRDMLRAIVPANDARPHLSRVVPSLLVEGMTLAGA</sequence>
<reference evidence="6 7" key="1">
    <citation type="submission" date="2018-05" db="EMBL/GenBank/DDBJ databases">
        <title>Rhodobacteraceae gen. nov., sp. nov. isolated from sea water.</title>
        <authorList>
            <person name="Ren Y."/>
        </authorList>
    </citation>
    <scope>NUCLEOTIDE SEQUENCE [LARGE SCALE GENOMIC DNA]</scope>
    <source>
        <strain evidence="6 7">TG-679</strain>
    </source>
</reference>
<accession>A0A2V2LM71</accession>
<dbReference type="GO" id="GO:0008237">
    <property type="term" value="F:metallopeptidase activity"/>
    <property type="evidence" value="ECO:0007669"/>
    <property type="project" value="InterPro"/>
</dbReference>
<evidence type="ECO:0000256" key="1">
    <source>
        <dbReference type="ARBA" id="ARBA00005836"/>
    </source>
</evidence>
<name>A0A2V2LM71_9RHOB</name>
<proteinExistence type="inferred from homology"/>
<feature type="domain" description="Metalloprotease TldD/E central" evidence="5">
    <location>
        <begin position="120"/>
        <end position="223"/>
    </location>
</feature>
<dbReference type="OrthoDB" id="9803618at2"/>
<feature type="compositionally biased region" description="Basic and acidic residues" evidence="2">
    <location>
        <begin position="106"/>
        <end position="115"/>
    </location>
</feature>
<gene>
    <name evidence="6" type="ORF">DKT77_09665</name>
</gene>
<dbReference type="InterPro" id="IPR045570">
    <property type="entry name" value="Metalloprtase-TldD/E_cen_dom"/>
</dbReference>
<evidence type="ECO:0000313" key="7">
    <source>
        <dbReference type="Proteomes" id="UP000245680"/>
    </source>
</evidence>
<dbReference type="InterPro" id="IPR045569">
    <property type="entry name" value="Metalloprtase-TldD/E_C"/>
</dbReference>
<evidence type="ECO:0000256" key="2">
    <source>
        <dbReference type="SAM" id="MobiDB-lite"/>
    </source>
</evidence>
<dbReference type="Pfam" id="PF19290">
    <property type="entry name" value="PmbA_TldD_2nd"/>
    <property type="match status" value="1"/>
</dbReference>
<evidence type="ECO:0000259" key="4">
    <source>
        <dbReference type="Pfam" id="PF19289"/>
    </source>
</evidence>
<feature type="domain" description="Metalloprotease TldD/E N-terminal" evidence="3">
    <location>
        <begin position="24"/>
        <end position="88"/>
    </location>
</feature>
<comment type="similarity">
    <text evidence="1">Belongs to the peptidase U62 family.</text>
</comment>
<dbReference type="SUPFAM" id="SSF111283">
    <property type="entry name" value="Putative modulator of DNA gyrase, PmbA/TldD"/>
    <property type="match status" value="1"/>
</dbReference>
<dbReference type="GO" id="GO:0006508">
    <property type="term" value="P:proteolysis"/>
    <property type="evidence" value="ECO:0007669"/>
    <property type="project" value="InterPro"/>
</dbReference>
<dbReference type="EMBL" id="QGKU01000032">
    <property type="protein sequence ID" value="PWR02833.1"/>
    <property type="molecule type" value="Genomic_DNA"/>
</dbReference>
<dbReference type="PANTHER" id="PTHR43421:SF1">
    <property type="entry name" value="METALLOPROTEASE PMBA"/>
    <property type="match status" value="1"/>
</dbReference>
<evidence type="ECO:0000259" key="3">
    <source>
        <dbReference type="Pfam" id="PF01523"/>
    </source>
</evidence>
<feature type="region of interest" description="Disordered" evidence="2">
    <location>
        <begin position="332"/>
        <end position="352"/>
    </location>
</feature>
<dbReference type="RefSeq" id="WP_109811493.1">
    <property type="nucleotide sequence ID" value="NZ_QGKU01000032.1"/>
</dbReference>
<dbReference type="Gene3D" id="3.30.2290.10">
    <property type="entry name" value="PmbA/TldD superfamily"/>
    <property type="match status" value="1"/>
</dbReference>
<dbReference type="InterPro" id="IPR002510">
    <property type="entry name" value="Metalloprtase-TldD/E_N"/>
</dbReference>
<organism evidence="6 7">
    <name type="scientific">Meridianimarinicoccus roseus</name>
    <dbReference type="NCBI Taxonomy" id="2072018"/>
    <lineage>
        <taxon>Bacteria</taxon>
        <taxon>Pseudomonadati</taxon>
        <taxon>Pseudomonadota</taxon>
        <taxon>Alphaproteobacteria</taxon>
        <taxon>Rhodobacterales</taxon>
        <taxon>Paracoccaceae</taxon>
        <taxon>Meridianimarinicoccus</taxon>
    </lineage>
</organism>
<evidence type="ECO:0000259" key="5">
    <source>
        <dbReference type="Pfam" id="PF19290"/>
    </source>
</evidence>
<dbReference type="GO" id="GO:0005829">
    <property type="term" value="C:cytosol"/>
    <property type="evidence" value="ECO:0007669"/>
    <property type="project" value="TreeGrafter"/>
</dbReference>
<dbReference type="Pfam" id="PF19289">
    <property type="entry name" value="PmbA_TldD_3rd"/>
    <property type="match status" value="1"/>
</dbReference>
<feature type="region of interest" description="Disordered" evidence="2">
    <location>
        <begin position="91"/>
        <end position="124"/>
    </location>
</feature>
<dbReference type="InterPro" id="IPR035068">
    <property type="entry name" value="TldD/PmbA_N"/>
</dbReference>
<feature type="compositionally biased region" description="Low complexity" evidence="2">
    <location>
        <begin position="332"/>
        <end position="341"/>
    </location>
</feature>
<dbReference type="PANTHER" id="PTHR43421">
    <property type="entry name" value="METALLOPROTEASE PMBA"/>
    <property type="match status" value="1"/>
</dbReference>
<keyword evidence="7" id="KW-1185">Reference proteome</keyword>
<protein>
    <submittedName>
        <fullName evidence="6">Modulator protein</fullName>
    </submittedName>
</protein>
<dbReference type="InterPro" id="IPR047657">
    <property type="entry name" value="PmbA"/>
</dbReference>
<comment type="caution">
    <text evidence="6">The sequence shown here is derived from an EMBL/GenBank/DDBJ whole genome shotgun (WGS) entry which is preliminary data.</text>
</comment>
<dbReference type="Pfam" id="PF01523">
    <property type="entry name" value="PmbA_TldD_1st"/>
    <property type="match status" value="1"/>
</dbReference>
<dbReference type="AlphaFoldDB" id="A0A2V2LM71"/>
<dbReference type="InterPro" id="IPR036059">
    <property type="entry name" value="TldD/PmbA_sf"/>
</dbReference>
<evidence type="ECO:0000313" key="6">
    <source>
        <dbReference type="EMBL" id="PWR02833.1"/>
    </source>
</evidence>
<feature type="domain" description="Metalloprotease TldD/E C-terminal" evidence="4">
    <location>
        <begin position="231"/>
        <end position="447"/>
    </location>
</feature>
<dbReference type="Proteomes" id="UP000245680">
    <property type="component" value="Unassembled WGS sequence"/>
</dbReference>